<dbReference type="OrthoDB" id="9763471at2"/>
<evidence type="ECO:0000313" key="2">
    <source>
        <dbReference type="Proteomes" id="UP000256405"/>
    </source>
</evidence>
<protein>
    <submittedName>
        <fullName evidence="1">Uncharacterized protein</fullName>
    </submittedName>
</protein>
<reference evidence="1 2" key="1">
    <citation type="submission" date="2018-08" db="EMBL/GenBank/DDBJ databases">
        <title>Genomic Encyclopedia of Archaeal and Bacterial Type Strains, Phase II (KMG-II): from individual species to whole genera.</title>
        <authorList>
            <person name="Goeker M."/>
        </authorList>
    </citation>
    <scope>NUCLEOTIDE SEQUENCE [LARGE SCALE GENOMIC DNA]</scope>
    <source>
        <strain evidence="1 2">DSM 15986</strain>
    </source>
</reference>
<gene>
    <name evidence="1" type="ORF">C8N25_1078</name>
</gene>
<evidence type="ECO:0000313" key="1">
    <source>
        <dbReference type="EMBL" id="REG90271.1"/>
    </source>
</evidence>
<accession>A0A3E0DWE1</accession>
<dbReference type="Proteomes" id="UP000256405">
    <property type="component" value="Unassembled WGS sequence"/>
</dbReference>
<dbReference type="EMBL" id="QUNF01000007">
    <property type="protein sequence ID" value="REG90271.1"/>
    <property type="molecule type" value="Genomic_DNA"/>
</dbReference>
<name>A0A3E0DWE1_9BACT</name>
<keyword evidence="2" id="KW-1185">Reference proteome</keyword>
<dbReference type="AlphaFoldDB" id="A0A3E0DWE1"/>
<comment type="caution">
    <text evidence="1">The sequence shown here is derived from an EMBL/GenBank/DDBJ whole genome shotgun (WGS) entry which is preliminary data.</text>
</comment>
<dbReference type="RefSeq" id="WP_086539980.1">
    <property type="nucleotide sequence ID" value="NZ_MSSW01000006.1"/>
</dbReference>
<organism evidence="1 2">
    <name type="scientific">Algoriphagus antarcticus</name>
    <dbReference type="NCBI Taxonomy" id="238540"/>
    <lineage>
        <taxon>Bacteria</taxon>
        <taxon>Pseudomonadati</taxon>
        <taxon>Bacteroidota</taxon>
        <taxon>Cytophagia</taxon>
        <taxon>Cytophagales</taxon>
        <taxon>Cyclobacteriaceae</taxon>
        <taxon>Algoriphagus</taxon>
    </lineage>
</organism>
<proteinExistence type="predicted"/>
<sequence>MAEKNALLFWERLLPTPDSEDIADALRSEIRDPFWLLARQWQLGEFQAEDAGMAASAHVIARTSTLQRFSANGQAAFSLAMDKPLDSVVESIMPEFDLVMRMETGRKWRKLLSKAGKQALWTQFCQIPLLQFKIPTMVFDPDNVDLRAIYHEPYEQSLAALGNARLLDGWKFFKELQTRKASDFLSSNDIEVDKLGDQWVNWINQTLKANNPDFLGSWNVSRMEYVSNVAVPISDTETVFLEAPEHNGQHLAWHNWINGVEKADLKQEIRAQEIQIHRKTALPISVTFPGMPRARWWEMEDSTIDMSNIKAQKTDTGLLLLAEFSILFSNDWLIIPLTLPLGSLSKIQSLRVSDVFGVQTIMQQNPNRVDWRFFQLSQGQQSDMWLPPASIGRVQGEALEEIKFIRDEMANMVWGVEQTVSDGMGGTLEGNSSSKGLEEWLRALADTPEPSPLPDLAVPVDYSYAIGTTVPPNWIPFIPIRSDGDSPMMLRRASIPRIFEGAETATRIRPRTSLIKNNAPMGESRRLDIQEEEILATGITLKTYWRRARWLDGTTVTWLAREKRLGVASEGSGLQFDVLKDIHQTL</sequence>